<reference evidence="1 2" key="1">
    <citation type="submission" date="2019-12" db="EMBL/GenBank/DDBJ databases">
        <authorList>
            <person name="Alioto T."/>
            <person name="Alioto T."/>
            <person name="Gomez Garrido J."/>
        </authorList>
    </citation>
    <scope>NUCLEOTIDE SEQUENCE [LARGE SCALE GENOMIC DNA]</scope>
</reference>
<proteinExistence type="predicted"/>
<dbReference type="Proteomes" id="UP000594638">
    <property type="component" value="Unassembled WGS sequence"/>
</dbReference>
<dbReference type="SUPFAM" id="SSF51445">
    <property type="entry name" value="(Trans)glycosidases"/>
    <property type="match status" value="1"/>
</dbReference>
<dbReference type="GO" id="GO:0005975">
    <property type="term" value="P:carbohydrate metabolic process"/>
    <property type="evidence" value="ECO:0007669"/>
    <property type="project" value="InterPro"/>
</dbReference>
<evidence type="ECO:0000313" key="2">
    <source>
        <dbReference type="Proteomes" id="UP000594638"/>
    </source>
</evidence>
<dbReference type="InterPro" id="IPR044965">
    <property type="entry name" value="Glyco_hydro_17_plant"/>
</dbReference>
<organism evidence="1 2">
    <name type="scientific">Olea europaea subsp. europaea</name>
    <dbReference type="NCBI Taxonomy" id="158383"/>
    <lineage>
        <taxon>Eukaryota</taxon>
        <taxon>Viridiplantae</taxon>
        <taxon>Streptophyta</taxon>
        <taxon>Embryophyta</taxon>
        <taxon>Tracheophyta</taxon>
        <taxon>Spermatophyta</taxon>
        <taxon>Magnoliopsida</taxon>
        <taxon>eudicotyledons</taxon>
        <taxon>Gunneridae</taxon>
        <taxon>Pentapetalae</taxon>
        <taxon>asterids</taxon>
        <taxon>lamiids</taxon>
        <taxon>Lamiales</taxon>
        <taxon>Oleaceae</taxon>
        <taxon>Oleeae</taxon>
        <taxon>Olea</taxon>
    </lineage>
</organism>
<dbReference type="EMBL" id="CACTIH010007273">
    <property type="protein sequence ID" value="CAA3007364.1"/>
    <property type="molecule type" value="Genomic_DNA"/>
</dbReference>
<dbReference type="Gene3D" id="3.20.20.80">
    <property type="entry name" value="Glycosidases"/>
    <property type="match status" value="1"/>
</dbReference>
<accession>A0A8S0TN92</accession>
<keyword evidence="2" id="KW-1185">Reference proteome</keyword>
<evidence type="ECO:0000313" key="1">
    <source>
        <dbReference type="EMBL" id="CAA3007364.1"/>
    </source>
</evidence>
<protein>
    <submittedName>
        <fullName evidence="1">Probable glucan endo-1,3-beta-glucosidase A6</fullName>
    </submittedName>
</protein>
<gene>
    <name evidence="1" type="ORF">OLEA9_D001383</name>
</gene>
<dbReference type="AlphaFoldDB" id="A0A8S0TN92"/>
<dbReference type="Gramene" id="OE9D001383T1">
    <property type="protein sequence ID" value="OE9D001383C1"/>
    <property type="gene ID" value="OE9D001383"/>
</dbReference>
<sequence>MNADQVKIYDASPEVLKPLLGTRLQDSVMVINDIISGIASNTKSYFFLDAYPYLTWFENPTNISLDFPFFEDVNQTYNDIGSGLIYTNLLD</sequence>
<name>A0A8S0TN92_OLEEU</name>
<dbReference type="InterPro" id="IPR017853">
    <property type="entry name" value="GH"/>
</dbReference>
<dbReference type="GO" id="GO:0004553">
    <property type="term" value="F:hydrolase activity, hydrolyzing O-glycosyl compounds"/>
    <property type="evidence" value="ECO:0007669"/>
    <property type="project" value="InterPro"/>
</dbReference>
<dbReference type="PANTHER" id="PTHR32227">
    <property type="entry name" value="GLUCAN ENDO-1,3-BETA-GLUCOSIDASE BG1-RELATED-RELATED"/>
    <property type="match status" value="1"/>
</dbReference>
<feature type="non-terminal residue" evidence="1">
    <location>
        <position position="91"/>
    </location>
</feature>
<comment type="caution">
    <text evidence="1">The sequence shown here is derived from an EMBL/GenBank/DDBJ whole genome shotgun (WGS) entry which is preliminary data.</text>
</comment>